<keyword evidence="1" id="KW-0805">Transcription regulation</keyword>
<dbReference type="GO" id="GO:0003700">
    <property type="term" value="F:DNA-binding transcription factor activity"/>
    <property type="evidence" value="ECO:0007669"/>
    <property type="project" value="InterPro"/>
</dbReference>
<dbReference type="AlphaFoldDB" id="A0A1H8VR45"/>
<proteinExistence type="predicted"/>
<dbReference type="GO" id="GO:0003677">
    <property type="term" value="F:DNA binding"/>
    <property type="evidence" value="ECO:0007669"/>
    <property type="project" value="UniProtKB-KW"/>
</dbReference>
<dbReference type="PANTHER" id="PTHR35790">
    <property type="entry name" value="HTH-TYPE TRANSCRIPTIONAL REGULATOR PCHR"/>
    <property type="match status" value="1"/>
</dbReference>
<dbReference type="Proteomes" id="UP000198847">
    <property type="component" value="Unassembled WGS sequence"/>
</dbReference>
<dbReference type="InterPro" id="IPR011991">
    <property type="entry name" value="ArsR-like_HTH"/>
</dbReference>
<dbReference type="Gene3D" id="1.10.10.10">
    <property type="entry name" value="Winged helix-like DNA-binding domain superfamily/Winged helix DNA-binding domain"/>
    <property type="match status" value="1"/>
</dbReference>
<dbReference type="STRING" id="112903.SAMN04490178_11277"/>
<dbReference type="InterPro" id="IPR052067">
    <property type="entry name" value="Metal_resp_HTH_trans_reg"/>
</dbReference>
<evidence type="ECO:0000313" key="6">
    <source>
        <dbReference type="Proteomes" id="UP000198847"/>
    </source>
</evidence>
<dbReference type="Pfam" id="PF01047">
    <property type="entry name" value="MarR"/>
    <property type="match status" value="1"/>
</dbReference>
<evidence type="ECO:0000256" key="3">
    <source>
        <dbReference type="ARBA" id="ARBA00023163"/>
    </source>
</evidence>
<accession>A0A1H8VR45</accession>
<feature type="domain" description="HTH marR-type" evidence="4">
    <location>
        <begin position="1"/>
        <end position="145"/>
    </location>
</feature>
<evidence type="ECO:0000259" key="4">
    <source>
        <dbReference type="PROSITE" id="PS50995"/>
    </source>
</evidence>
<evidence type="ECO:0000256" key="2">
    <source>
        <dbReference type="ARBA" id="ARBA00023125"/>
    </source>
</evidence>
<keyword evidence="2 5" id="KW-0238">DNA-binding</keyword>
<dbReference type="SMART" id="SM00347">
    <property type="entry name" value="HTH_MARR"/>
    <property type="match status" value="1"/>
</dbReference>
<keyword evidence="6" id="KW-1185">Reference proteome</keyword>
<protein>
    <submittedName>
        <fullName evidence="5">DNA-binding transcriptional regulator, MarR family</fullName>
    </submittedName>
</protein>
<reference evidence="5 6" key="1">
    <citation type="submission" date="2016-10" db="EMBL/GenBank/DDBJ databases">
        <authorList>
            <person name="de Groot N.N."/>
        </authorList>
    </citation>
    <scope>NUCLEOTIDE SEQUENCE [LARGE SCALE GENOMIC DNA]</scope>
    <source>
        <strain evidence="5 6">DSM 13305</strain>
    </source>
</reference>
<name>A0A1H8VR45_9FIRM</name>
<gene>
    <name evidence="5" type="ORF">SAMN04490178_11277</name>
</gene>
<dbReference type="EMBL" id="FODY01000012">
    <property type="protein sequence ID" value="SEP17906.1"/>
    <property type="molecule type" value="Genomic_DNA"/>
</dbReference>
<dbReference type="InterPro" id="IPR000835">
    <property type="entry name" value="HTH_MarR-typ"/>
</dbReference>
<evidence type="ECO:0000313" key="5">
    <source>
        <dbReference type="EMBL" id="SEP17906.1"/>
    </source>
</evidence>
<keyword evidence="3" id="KW-0804">Transcription</keyword>
<dbReference type="InterPro" id="IPR036388">
    <property type="entry name" value="WH-like_DNA-bd_sf"/>
</dbReference>
<dbReference type="CDD" id="cd00090">
    <property type="entry name" value="HTH_ARSR"/>
    <property type="match status" value="1"/>
</dbReference>
<dbReference type="InterPro" id="IPR036390">
    <property type="entry name" value="WH_DNA-bd_sf"/>
</dbReference>
<dbReference type="PANTHER" id="PTHR35790:SF4">
    <property type="entry name" value="HTH-TYPE TRANSCRIPTIONAL REGULATOR PCHR"/>
    <property type="match status" value="1"/>
</dbReference>
<dbReference type="SUPFAM" id="SSF46785">
    <property type="entry name" value="Winged helix' DNA-binding domain"/>
    <property type="match status" value="1"/>
</dbReference>
<dbReference type="PROSITE" id="PS50995">
    <property type="entry name" value="HTH_MARR_2"/>
    <property type="match status" value="1"/>
</dbReference>
<sequence>MHMIDDKLEISQLLLNIIAGFYEKDAKVNYFDTDTLLYHSEIHMVQFIKENENLHLSAIARNLGVTRGAVSQMIMRLEKKGVVIKDSDPNNSRKIVLRLTPKGEMAYQGHKRNHDSYNAVVSKLLEKADQDNLDFLKDFLEKYEKSLHKTSSH</sequence>
<evidence type="ECO:0000256" key="1">
    <source>
        <dbReference type="ARBA" id="ARBA00023015"/>
    </source>
</evidence>
<organism evidence="5 6">
    <name type="scientific">Propionispora vibrioides</name>
    <dbReference type="NCBI Taxonomy" id="112903"/>
    <lineage>
        <taxon>Bacteria</taxon>
        <taxon>Bacillati</taxon>
        <taxon>Bacillota</taxon>
        <taxon>Negativicutes</taxon>
        <taxon>Selenomonadales</taxon>
        <taxon>Sporomusaceae</taxon>
        <taxon>Propionispora</taxon>
    </lineage>
</organism>